<dbReference type="EnsemblProtists" id="EOD33726">
    <property type="protein sequence ID" value="EOD33726"/>
    <property type="gene ID" value="EMIHUDRAFT_253052"/>
</dbReference>
<proteinExistence type="predicted"/>
<evidence type="ECO:0000259" key="1">
    <source>
        <dbReference type="Pfam" id="PF08241"/>
    </source>
</evidence>
<accession>A0A0D3KD91</accession>
<sequence length="213" mass="24301">MLPRSINLVIGPGPNWARCTAVDHRKWKTVDMVKEWADYVVYFANFKGLPLPDDSVGAIYASHTMEHTPMHVSPRIFKEFHRVLLPGGFLRVITPNPRVTMQHYLAGDNNFSLFQRRRRIQHSGHNWTPFELLRSDFLSVSHQPDQLGGTGLAHQNAWDAETMIKDFHRAGFRTAYESAYNRSRSGEYSFEGPGGCHSEADQADRSLYVEGRA</sequence>
<reference evidence="2" key="2">
    <citation type="submission" date="2024-10" db="UniProtKB">
        <authorList>
            <consortium name="EnsemblProtists"/>
        </authorList>
    </citation>
    <scope>IDENTIFICATION</scope>
</reference>
<dbReference type="InterPro" id="IPR029063">
    <property type="entry name" value="SAM-dependent_MTases_sf"/>
</dbReference>
<dbReference type="RefSeq" id="XP_005786155.1">
    <property type="nucleotide sequence ID" value="XM_005786098.1"/>
</dbReference>
<dbReference type="AlphaFoldDB" id="A0A0D3KD91"/>
<reference evidence="3" key="1">
    <citation type="journal article" date="2013" name="Nature">
        <title>Pan genome of the phytoplankton Emiliania underpins its global distribution.</title>
        <authorList>
            <person name="Read B.A."/>
            <person name="Kegel J."/>
            <person name="Klute M.J."/>
            <person name="Kuo A."/>
            <person name="Lefebvre S.C."/>
            <person name="Maumus F."/>
            <person name="Mayer C."/>
            <person name="Miller J."/>
            <person name="Monier A."/>
            <person name="Salamov A."/>
            <person name="Young J."/>
            <person name="Aguilar M."/>
            <person name="Claverie J.M."/>
            <person name="Frickenhaus S."/>
            <person name="Gonzalez K."/>
            <person name="Herman E.K."/>
            <person name="Lin Y.C."/>
            <person name="Napier J."/>
            <person name="Ogata H."/>
            <person name="Sarno A.F."/>
            <person name="Shmutz J."/>
            <person name="Schroeder D."/>
            <person name="de Vargas C."/>
            <person name="Verret F."/>
            <person name="von Dassow P."/>
            <person name="Valentin K."/>
            <person name="Van de Peer Y."/>
            <person name="Wheeler G."/>
            <person name="Dacks J.B."/>
            <person name="Delwiche C.F."/>
            <person name="Dyhrman S.T."/>
            <person name="Glockner G."/>
            <person name="John U."/>
            <person name="Richards T."/>
            <person name="Worden A.Z."/>
            <person name="Zhang X."/>
            <person name="Grigoriev I.V."/>
            <person name="Allen A.E."/>
            <person name="Bidle K."/>
            <person name="Borodovsky M."/>
            <person name="Bowler C."/>
            <person name="Brownlee C."/>
            <person name="Cock J.M."/>
            <person name="Elias M."/>
            <person name="Gladyshev V.N."/>
            <person name="Groth M."/>
            <person name="Guda C."/>
            <person name="Hadaegh A."/>
            <person name="Iglesias-Rodriguez M.D."/>
            <person name="Jenkins J."/>
            <person name="Jones B.M."/>
            <person name="Lawson T."/>
            <person name="Leese F."/>
            <person name="Lindquist E."/>
            <person name="Lobanov A."/>
            <person name="Lomsadze A."/>
            <person name="Malik S.B."/>
            <person name="Marsh M.E."/>
            <person name="Mackinder L."/>
            <person name="Mock T."/>
            <person name="Mueller-Roeber B."/>
            <person name="Pagarete A."/>
            <person name="Parker M."/>
            <person name="Probert I."/>
            <person name="Quesneville H."/>
            <person name="Raines C."/>
            <person name="Rensing S.A."/>
            <person name="Riano-Pachon D.M."/>
            <person name="Richier S."/>
            <person name="Rokitta S."/>
            <person name="Shiraiwa Y."/>
            <person name="Soanes D.M."/>
            <person name="van der Giezen M."/>
            <person name="Wahlund T.M."/>
            <person name="Williams B."/>
            <person name="Wilson W."/>
            <person name="Wolfe G."/>
            <person name="Wurch L.L."/>
        </authorList>
    </citation>
    <scope>NUCLEOTIDE SEQUENCE</scope>
</reference>
<dbReference type="Gene3D" id="3.40.50.150">
    <property type="entry name" value="Vaccinia Virus protein VP39"/>
    <property type="match status" value="1"/>
</dbReference>
<evidence type="ECO:0000313" key="2">
    <source>
        <dbReference type="EnsemblProtists" id="EOD33726"/>
    </source>
</evidence>
<dbReference type="SUPFAM" id="SSF53335">
    <property type="entry name" value="S-adenosyl-L-methionine-dependent methyltransferases"/>
    <property type="match status" value="1"/>
</dbReference>
<dbReference type="GeneID" id="17278996"/>
<feature type="domain" description="Methyltransferase type 11" evidence="1">
    <location>
        <begin position="42"/>
        <end position="90"/>
    </location>
</feature>
<dbReference type="Proteomes" id="UP000013827">
    <property type="component" value="Unassembled WGS sequence"/>
</dbReference>
<dbReference type="InterPro" id="IPR013216">
    <property type="entry name" value="Methyltransf_11"/>
</dbReference>
<dbReference type="PaxDb" id="2903-EOD33726"/>
<organism evidence="2 3">
    <name type="scientific">Emiliania huxleyi (strain CCMP1516)</name>
    <dbReference type="NCBI Taxonomy" id="280463"/>
    <lineage>
        <taxon>Eukaryota</taxon>
        <taxon>Haptista</taxon>
        <taxon>Haptophyta</taxon>
        <taxon>Prymnesiophyceae</taxon>
        <taxon>Isochrysidales</taxon>
        <taxon>Noelaerhabdaceae</taxon>
        <taxon>Emiliania</taxon>
    </lineage>
</organism>
<evidence type="ECO:0000313" key="3">
    <source>
        <dbReference type="Proteomes" id="UP000013827"/>
    </source>
</evidence>
<dbReference type="Pfam" id="PF08241">
    <property type="entry name" value="Methyltransf_11"/>
    <property type="match status" value="1"/>
</dbReference>
<dbReference type="HOGENOM" id="CLU_1296487_0_0_1"/>
<dbReference type="GO" id="GO:0008757">
    <property type="term" value="F:S-adenosylmethionine-dependent methyltransferase activity"/>
    <property type="evidence" value="ECO:0007669"/>
    <property type="project" value="InterPro"/>
</dbReference>
<protein>
    <recommendedName>
        <fullName evidence="1">Methyltransferase type 11 domain-containing protein</fullName>
    </recommendedName>
</protein>
<name>A0A0D3KD91_EMIH1</name>
<dbReference type="KEGG" id="ehx:EMIHUDRAFT_253052"/>
<keyword evidence="3" id="KW-1185">Reference proteome</keyword>